<comment type="caution">
    <text evidence="1">The sequence shown here is derived from an EMBL/GenBank/DDBJ whole genome shotgun (WGS) entry which is preliminary data.</text>
</comment>
<dbReference type="EMBL" id="LVVM01004686">
    <property type="protein sequence ID" value="OJA12374.1"/>
    <property type="molecule type" value="Genomic_DNA"/>
</dbReference>
<accession>A0A1J8PT34</accession>
<name>A0A1J8PT34_9AGAM</name>
<dbReference type="Proteomes" id="UP000183567">
    <property type="component" value="Unassembled WGS sequence"/>
</dbReference>
<gene>
    <name evidence="1" type="ORF">AZE42_12935</name>
</gene>
<evidence type="ECO:0000313" key="2">
    <source>
        <dbReference type="Proteomes" id="UP000183567"/>
    </source>
</evidence>
<dbReference type="AlphaFoldDB" id="A0A1J8PT34"/>
<proteinExistence type="predicted"/>
<organism evidence="1 2">
    <name type="scientific">Rhizopogon vesiculosus</name>
    <dbReference type="NCBI Taxonomy" id="180088"/>
    <lineage>
        <taxon>Eukaryota</taxon>
        <taxon>Fungi</taxon>
        <taxon>Dikarya</taxon>
        <taxon>Basidiomycota</taxon>
        <taxon>Agaricomycotina</taxon>
        <taxon>Agaricomycetes</taxon>
        <taxon>Agaricomycetidae</taxon>
        <taxon>Boletales</taxon>
        <taxon>Suillineae</taxon>
        <taxon>Rhizopogonaceae</taxon>
        <taxon>Rhizopogon</taxon>
    </lineage>
</organism>
<evidence type="ECO:0000313" key="1">
    <source>
        <dbReference type="EMBL" id="OJA12374.1"/>
    </source>
</evidence>
<reference evidence="1 2" key="1">
    <citation type="submission" date="2016-03" db="EMBL/GenBank/DDBJ databases">
        <title>Comparative genomics of the ectomycorrhizal sister species Rhizopogon vinicolor and Rhizopogon vesiculosus (Basidiomycota: Boletales) reveals a divergence of the mating type B locus.</title>
        <authorList>
            <person name="Mujic A.B."/>
            <person name="Kuo A."/>
            <person name="Tritt A."/>
            <person name="Lipzen A."/>
            <person name="Chen C."/>
            <person name="Johnson J."/>
            <person name="Sharma A."/>
            <person name="Barry K."/>
            <person name="Grigoriev I.V."/>
            <person name="Spatafora J.W."/>
        </authorList>
    </citation>
    <scope>NUCLEOTIDE SEQUENCE [LARGE SCALE GENOMIC DNA]</scope>
    <source>
        <strain evidence="1 2">AM-OR11-056</strain>
    </source>
</reference>
<sequence length="24" mass="2615">MALLYLPMVNDSARLSAVPVSPNR</sequence>
<keyword evidence="2" id="KW-1185">Reference proteome</keyword>
<protein>
    <submittedName>
        <fullName evidence="1">Uncharacterized protein</fullName>
    </submittedName>
</protein>